<dbReference type="EMBL" id="KT361648">
    <property type="protein sequence ID" value="AMT85773.1"/>
    <property type="molecule type" value="mRNA"/>
</dbReference>
<accession>A0A144L7G4</accession>
<dbReference type="PANTHER" id="PTHR34285">
    <property type="entry name" value="OS08G0510800 PROTEIN"/>
    <property type="match status" value="1"/>
</dbReference>
<keyword evidence="2" id="KW-0946">Virion</keyword>
<dbReference type="PANTHER" id="PTHR34285:SF6">
    <property type="entry name" value="TRANSMEMBRANE PROTEIN"/>
    <property type="match status" value="1"/>
</dbReference>
<feature type="region of interest" description="Disordered" evidence="1">
    <location>
        <begin position="337"/>
        <end position="367"/>
    </location>
</feature>
<gene>
    <name evidence="2" type="primary">OEP40</name>
</gene>
<name>A0A144L7G4_PEA</name>
<evidence type="ECO:0000256" key="1">
    <source>
        <dbReference type="SAM" id="MobiDB-lite"/>
    </source>
</evidence>
<evidence type="ECO:0000313" key="2">
    <source>
        <dbReference type="EMBL" id="AMT85773.1"/>
    </source>
</evidence>
<feature type="compositionally biased region" description="Basic and acidic residues" evidence="1">
    <location>
        <begin position="348"/>
        <end position="357"/>
    </location>
</feature>
<dbReference type="AlphaFoldDB" id="A0A144L7G4"/>
<organism evidence="2">
    <name type="scientific">Pisum sativum</name>
    <name type="common">Garden pea</name>
    <name type="synonym">Lathyrus oleraceus</name>
    <dbReference type="NCBI Taxonomy" id="3888"/>
    <lineage>
        <taxon>Eukaryota</taxon>
        <taxon>Viridiplantae</taxon>
        <taxon>Streptophyta</taxon>
        <taxon>Embryophyta</taxon>
        <taxon>Tracheophyta</taxon>
        <taxon>Spermatophyta</taxon>
        <taxon>Magnoliopsida</taxon>
        <taxon>eudicotyledons</taxon>
        <taxon>Gunneridae</taxon>
        <taxon>Pentapetalae</taxon>
        <taxon>rosids</taxon>
        <taxon>fabids</taxon>
        <taxon>Fabales</taxon>
        <taxon>Fabaceae</taxon>
        <taxon>Papilionoideae</taxon>
        <taxon>50 kb inversion clade</taxon>
        <taxon>NPAAA clade</taxon>
        <taxon>Hologalegina</taxon>
        <taxon>IRL clade</taxon>
        <taxon>Fabeae</taxon>
        <taxon>Lathyrus</taxon>
    </lineage>
</organism>
<keyword evidence="2" id="KW-0261">Viral envelope protein</keyword>
<sequence>MKLSLKFHNTNENQQTQIMTAKLPITIFNHPLLSTTTATGNSTSDFSFSLSTNFPTGPTLKLSYTPTATNASSLPFSLSLKSGLGLSGSPRHSPLVFSANLSLSTPSSSIPLLLPSFSLHFKPQFGHFSLHKTVFSDSNPNPNPNTNNITKTISDSNPLSVSPQFEKGFLPVQDGCSSGWQNLNLEPFGHRDDNNNNNNVVVGVGVVPDGKNSEKHGLSPSVAVMARTILPVTQGLLLKFRWGVNFPGNKSGLKIPYLTVNKIGLERVEEVKLNELNRAQEGDLQMVKDVCLMAKGDLENVEKENKEMKKVLDEMKMRVSRGEAKLVNPKKHLSGESFQTWASYNNNNDRKKSEKKQPNKSQNVGVVSDLESELEKAIKAATATAASSS</sequence>
<protein>
    <submittedName>
        <fullName evidence="2">Chloroplast 40 kDa outer membrane envelope protein</fullName>
    </submittedName>
</protein>
<reference evidence="2" key="1">
    <citation type="submission" date="2015-08" db="EMBL/GenBank/DDBJ databases">
        <title>OEP40: a regulated glucose-permeable, beta-barrel solute pore in the chloroplast outer envelope membrane.</title>
        <authorList>
            <person name="Jeshen I."/>
            <person name="Philippar K."/>
        </authorList>
    </citation>
    <scope>NUCLEOTIDE SEQUENCE</scope>
</reference>
<feature type="compositionally biased region" description="Polar residues" evidence="1">
    <location>
        <begin position="337"/>
        <end position="347"/>
    </location>
</feature>
<proteinExistence type="evidence at transcript level"/>